<reference evidence="1 2" key="1">
    <citation type="submission" date="2020-03" db="EMBL/GenBank/DDBJ databases">
        <title>Sphingomonas sp. nov., isolated from fish.</title>
        <authorList>
            <person name="Hyun D.-W."/>
            <person name="Bae J.-W."/>
        </authorList>
    </citation>
    <scope>NUCLEOTIDE SEQUENCE [LARGE SCALE GENOMIC DNA]</scope>
    <source>
        <strain evidence="1 2">HDW15B</strain>
    </source>
</reference>
<accession>A0A6G7YLW7</accession>
<gene>
    <name evidence="1" type="ORF">G7077_01020</name>
</gene>
<dbReference type="AlphaFoldDB" id="A0A6G7YLW7"/>
<dbReference type="InterPro" id="IPR029063">
    <property type="entry name" value="SAM-dependent_MTases_sf"/>
</dbReference>
<evidence type="ECO:0000313" key="1">
    <source>
        <dbReference type="EMBL" id="QIK77706.1"/>
    </source>
</evidence>
<protein>
    <submittedName>
        <fullName evidence="1">DUF938 domain-containing protein</fullName>
    </submittedName>
</protein>
<proteinExistence type="predicted"/>
<organism evidence="1 2">
    <name type="scientific">Sphingomonas piscis</name>
    <dbReference type="NCBI Taxonomy" id="2714943"/>
    <lineage>
        <taxon>Bacteria</taxon>
        <taxon>Pseudomonadati</taxon>
        <taxon>Pseudomonadota</taxon>
        <taxon>Alphaproteobacteria</taxon>
        <taxon>Sphingomonadales</taxon>
        <taxon>Sphingomonadaceae</taxon>
        <taxon>Sphingomonas</taxon>
    </lineage>
</organism>
<dbReference type="Pfam" id="PF06080">
    <property type="entry name" value="DUF938"/>
    <property type="match status" value="1"/>
</dbReference>
<evidence type="ECO:0000313" key="2">
    <source>
        <dbReference type="Proteomes" id="UP000503222"/>
    </source>
</evidence>
<dbReference type="PANTHER" id="PTHR20974">
    <property type="entry name" value="UPF0585 PROTEIN CG18661"/>
    <property type="match status" value="1"/>
</dbReference>
<dbReference type="SUPFAM" id="SSF53335">
    <property type="entry name" value="S-adenosyl-L-methionine-dependent methyltransferases"/>
    <property type="match status" value="1"/>
</dbReference>
<keyword evidence="2" id="KW-1185">Reference proteome</keyword>
<dbReference type="RefSeq" id="WP_166410102.1">
    <property type="nucleotide sequence ID" value="NZ_CP049869.1"/>
</dbReference>
<dbReference type="Gene3D" id="3.40.50.150">
    <property type="entry name" value="Vaccinia Virus protein VP39"/>
    <property type="match status" value="1"/>
</dbReference>
<sequence length="200" mass="22368">MRRSAPSALRNRAPIADVLRDWLPRSGDVLEVASGTGEHVVFFGKLFPHVRWQPSDADPRAIESIGDWVRHCRLANVSDPILRNAASTWPHERWASILCINMVHISAWESTLGLLANAAKTLDDHGSLIFYGPWFEDGRMAVESNRAFDAELRSRNPAWGIRTVEALGQAAADLGLRIKDRREMPANNLMLQLTPVSGRR</sequence>
<dbReference type="InterPro" id="IPR010342">
    <property type="entry name" value="DUF938"/>
</dbReference>
<dbReference type="EMBL" id="CP049869">
    <property type="protein sequence ID" value="QIK77706.1"/>
    <property type="molecule type" value="Genomic_DNA"/>
</dbReference>
<dbReference type="PANTHER" id="PTHR20974:SF0">
    <property type="entry name" value="UPF0585 PROTEIN CG18661"/>
    <property type="match status" value="1"/>
</dbReference>
<dbReference type="KEGG" id="spii:G7077_01020"/>
<name>A0A6G7YLW7_9SPHN</name>
<dbReference type="Proteomes" id="UP000503222">
    <property type="component" value="Chromosome"/>
</dbReference>